<accession>A0A0C9WZW5</accession>
<name>A0A0C9WZW5_9AGAR</name>
<evidence type="ECO:0000313" key="2">
    <source>
        <dbReference type="Proteomes" id="UP000054477"/>
    </source>
</evidence>
<organism evidence="1 2">
    <name type="scientific">Laccaria amethystina LaAM-08-1</name>
    <dbReference type="NCBI Taxonomy" id="1095629"/>
    <lineage>
        <taxon>Eukaryota</taxon>
        <taxon>Fungi</taxon>
        <taxon>Dikarya</taxon>
        <taxon>Basidiomycota</taxon>
        <taxon>Agaricomycotina</taxon>
        <taxon>Agaricomycetes</taxon>
        <taxon>Agaricomycetidae</taxon>
        <taxon>Agaricales</taxon>
        <taxon>Agaricineae</taxon>
        <taxon>Hydnangiaceae</taxon>
        <taxon>Laccaria</taxon>
    </lineage>
</organism>
<dbReference type="STRING" id="1095629.A0A0C9WZW5"/>
<gene>
    <name evidence="1" type="ORF">K443DRAFT_357337</name>
</gene>
<evidence type="ECO:0008006" key="3">
    <source>
        <dbReference type="Google" id="ProtNLM"/>
    </source>
</evidence>
<reference evidence="1 2" key="1">
    <citation type="submission" date="2014-04" db="EMBL/GenBank/DDBJ databases">
        <authorList>
            <consortium name="DOE Joint Genome Institute"/>
            <person name="Kuo A."/>
            <person name="Kohler A."/>
            <person name="Nagy L.G."/>
            <person name="Floudas D."/>
            <person name="Copeland A."/>
            <person name="Barry K.W."/>
            <person name="Cichocki N."/>
            <person name="Veneault-Fourrey C."/>
            <person name="LaButti K."/>
            <person name="Lindquist E.A."/>
            <person name="Lipzen A."/>
            <person name="Lundell T."/>
            <person name="Morin E."/>
            <person name="Murat C."/>
            <person name="Sun H."/>
            <person name="Tunlid A."/>
            <person name="Henrissat B."/>
            <person name="Grigoriev I.V."/>
            <person name="Hibbett D.S."/>
            <person name="Martin F."/>
            <person name="Nordberg H.P."/>
            <person name="Cantor M.N."/>
            <person name="Hua S.X."/>
        </authorList>
    </citation>
    <scope>NUCLEOTIDE SEQUENCE [LARGE SCALE GENOMIC DNA]</scope>
    <source>
        <strain evidence="1 2">LaAM-08-1</strain>
    </source>
</reference>
<proteinExistence type="predicted"/>
<dbReference type="AlphaFoldDB" id="A0A0C9WZW5"/>
<reference evidence="2" key="2">
    <citation type="submission" date="2015-01" db="EMBL/GenBank/DDBJ databases">
        <title>Evolutionary Origins and Diversification of the Mycorrhizal Mutualists.</title>
        <authorList>
            <consortium name="DOE Joint Genome Institute"/>
            <consortium name="Mycorrhizal Genomics Consortium"/>
            <person name="Kohler A."/>
            <person name="Kuo A."/>
            <person name="Nagy L.G."/>
            <person name="Floudas D."/>
            <person name="Copeland A."/>
            <person name="Barry K.W."/>
            <person name="Cichocki N."/>
            <person name="Veneault-Fourrey C."/>
            <person name="LaButti K."/>
            <person name="Lindquist E.A."/>
            <person name="Lipzen A."/>
            <person name="Lundell T."/>
            <person name="Morin E."/>
            <person name="Murat C."/>
            <person name="Riley R."/>
            <person name="Ohm R."/>
            <person name="Sun H."/>
            <person name="Tunlid A."/>
            <person name="Henrissat B."/>
            <person name="Grigoriev I.V."/>
            <person name="Hibbett D.S."/>
            <person name="Martin F."/>
        </authorList>
    </citation>
    <scope>NUCLEOTIDE SEQUENCE [LARGE SCALE GENOMIC DNA]</scope>
    <source>
        <strain evidence="2">LaAM-08-1</strain>
    </source>
</reference>
<evidence type="ECO:0000313" key="1">
    <source>
        <dbReference type="EMBL" id="KIJ94498.1"/>
    </source>
</evidence>
<dbReference type="Proteomes" id="UP000054477">
    <property type="component" value="Unassembled WGS sequence"/>
</dbReference>
<sequence length="774" mass="88756">MEIEDLQLPSALVHEPVVQTVDRHDTANHLAIYVLRRWRRSIPKGVFRPPVGYLKPVCFMHVDIFYEILEHLHPIDLYHISQANLAFQALLSHPNSSLAWTLAFENDPALPKCPPVTPDFPTKMSGLEWAGMLFGRLVCQDCGKGDAPANIPFRRFQCIDCADSSINDRLVDLGCGTKSIRYALVRRSQVLQLSEGGYLLNAFDEWYLCSEAEMNAVNEAILGHEDAIARKKPGAKEAYDAYITRRRAEVDPINEHATTCRLWAEELTEGYIKDRERRELNIIKRVRSRFKRLGYHPEDVSKVTSKIENEYVSHRRKSLPLSLNAPRLSNKRKTYFRPLPTLLTQFTGWEVIKPLLEPAVIRAKKVRRAPERAILINERKKIVHELYREYMKSLSPSSWPYLPPPYAVYEFKPFADLIIALHDDELNKGSCEDALRLLPKEIEDWTLVRKRQLMSLLPGHGHGGITASQQAGLSLETSGPSQDPETTFNALQLATSVFCLRHSGFSQCKIGLCLIGWEEAGPHMRFGSLNTRWANLWNQLYFSDCGHNAATALVRRAGLDPRTATTTDMDRLDDRYICTQCPIVPFNGFKGREAYNWRDAVLHCITTGHRTSTWDLLTRKAKADVKRREGRDPRTTELLWSCTLCPEHFKNLVSRKGAVKHVKFKHNIFRPVENTHFFYYITRAARTPRRPAGFPQDPPSEYTCKHCVSHSGLYNMKCMLRHLRRSHQVQEPVAARDYVRVQTVLHRSPLPIPEPIMPPRFNFLTPSFLDGLIL</sequence>
<dbReference type="OrthoDB" id="2823912at2759"/>
<dbReference type="HOGENOM" id="CLU_010790_5_0_1"/>
<protein>
    <recommendedName>
        <fullName evidence="3">F-box domain-containing protein</fullName>
    </recommendedName>
</protein>
<dbReference type="EMBL" id="KN838790">
    <property type="protein sequence ID" value="KIJ94498.1"/>
    <property type="molecule type" value="Genomic_DNA"/>
</dbReference>
<keyword evidence="2" id="KW-1185">Reference proteome</keyword>